<evidence type="ECO:0000259" key="3">
    <source>
        <dbReference type="PROSITE" id="PS50076"/>
    </source>
</evidence>
<dbReference type="PROSITE" id="PS50076">
    <property type="entry name" value="DNAJ_2"/>
    <property type="match status" value="1"/>
</dbReference>
<dbReference type="Gene3D" id="1.10.287.110">
    <property type="entry name" value="DnaJ domain"/>
    <property type="match status" value="1"/>
</dbReference>
<feature type="compositionally biased region" description="Basic residues" evidence="1">
    <location>
        <begin position="182"/>
        <end position="193"/>
    </location>
</feature>
<comment type="caution">
    <text evidence="4">The sequence shown here is derived from an EMBL/GenBank/DDBJ whole genome shotgun (WGS) entry which is preliminary data.</text>
</comment>
<dbReference type="InterPro" id="IPR001623">
    <property type="entry name" value="DnaJ_domain"/>
</dbReference>
<protein>
    <submittedName>
        <fullName evidence="4">Molecular chaperone DnaJ</fullName>
    </submittedName>
</protein>
<dbReference type="InterPro" id="IPR036869">
    <property type="entry name" value="J_dom_sf"/>
</dbReference>
<proteinExistence type="predicted"/>
<reference evidence="5" key="1">
    <citation type="submission" date="2016-07" db="EMBL/GenBank/DDBJ databases">
        <title>Sequence Frankia sp. strain CcI1.17.</title>
        <authorList>
            <person name="Ghodhbane-Gtari F."/>
            <person name="Swanson E."/>
            <person name="Gueddou A."/>
            <person name="Morris K."/>
            <person name="Hezbri K."/>
            <person name="Ktari A."/>
            <person name="Nouioui I."/>
            <person name="Abebe-Akele F."/>
            <person name="Simpson S."/>
            <person name="Thomas K."/>
            <person name="Gtari M."/>
            <person name="Tisa L.S."/>
            <person name="Hurst S."/>
        </authorList>
    </citation>
    <scope>NUCLEOTIDE SEQUENCE [LARGE SCALE GENOMIC DNA]</scope>
    <source>
        <strain evidence="5">Cc1.17</strain>
    </source>
</reference>
<keyword evidence="5" id="KW-1185">Reference proteome</keyword>
<dbReference type="Pfam" id="PF00226">
    <property type="entry name" value="DnaJ"/>
    <property type="match status" value="1"/>
</dbReference>
<dbReference type="OrthoDB" id="5242140at2"/>
<evidence type="ECO:0000256" key="2">
    <source>
        <dbReference type="SAM" id="Phobius"/>
    </source>
</evidence>
<keyword evidence="2" id="KW-1133">Transmembrane helix</keyword>
<feature type="compositionally biased region" description="Basic and acidic residues" evidence="1">
    <location>
        <begin position="80"/>
        <end position="96"/>
    </location>
</feature>
<sequence>MYEVLGIAPTASDEEVHAAYRRVVKRAHPDAGGSQRAFLRVNAAYRVLSDPGMRRAHDLWLAHLLDGYDQPGRSGGIRPSDGRGAPDGRHAADGRHPATGRPGSNGRPAPGASGSGTSGSAADSPAAGGPSTGGWTPAADGTGPGTRSPAGDRAGSGAGAGVSNDYASGRDFPGEADESGRRRFPGGRRRSRRRSEPTDAFGWTGDPAQTGPPGQPDHAGYPDHPGWTAGGGLGQPDSWSAWSDDDALPSWGADRPARRRYLISMTLCLALFVLSGAVIRLYSVPVALGMMAVAMFIPPLAVFAVNASRRR</sequence>
<dbReference type="Proteomes" id="UP000179627">
    <property type="component" value="Unassembled WGS sequence"/>
</dbReference>
<name>A0A1S1RMG1_9ACTN</name>
<keyword evidence="2" id="KW-0472">Membrane</keyword>
<dbReference type="Pfam" id="PF11298">
    <property type="entry name" value="DUF3099"/>
    <property type="match status" value="1"/>
</dbReference>
<dbReference type="InterPro" id="IPR021449">
    <property type="entry name" value="DUF3099"/>
</dbReference>
<dbReference type="CDD" id="cd06257">
    <property type="entry name" value="DnaJ"/>
    <property type="match status" value="1"/>
</dbReference>
<organism evidence="4 5">
    <name type="scientific">Parafrankia colletiae</name>
    <dbReference type="NCBI Taxonomy" id="573497"/>
    <lineage>
        <taxon>Bacteria</taxon>
        <taxon>Bacillati</taxon>
        <taxon>Actinomycetota</taxon>
        <taxon>Actinomycetes</taxon>
        <taxon>Frankiales</taxon>
        <taxon>Frankiaceae</taxon>
        <taxon>Parafrankia</taxon>
    </lineage>
</organism>
<feature type="transmembrane region" description="Helical" evidence="2">
    <location>
        <begin position="288"/>
        <end position="307"/>
    </location>
</feature>
<keyword evidence="2" id="KW-0812">Transmembrane</keyword>
<dbReference type="InterPro" id="IPR050817">
    <property type="entry name" value="DjlA_DnaK_co-chaperone"/>
</dbReference>
<evidence type="ECO:0000256" key="1">
    <source>
        <dbReference type="SAM" id="MobiDB-lite"/>
    </source>
</evidence>
<dbReference type="EMBL" id="MBLM01000003">
    <property type="protein sequence ID" value="OHV45984.1"/>
    <property type="molecule type" value="Genomic_DNA"/>
</dbReference>
<feature type="compositionally biased region" description="Low complexity" evidence="1">
    <location>
        <begin position="118"/>
        <end position="139"/>
    </location>
</feature>
<feature type="region of interest" description="Disordered" evidence="1">
    <location>
        <begin position="69"/>
        <end position="236"/>
    </location>
</feature>
<accession>A0A1S1RMG1</accession>
<dbReference type="SMART" id="SM00271">
    <property type="entry name" value="DnaJ"/>
    <property type="match status" value="1"/>
</dbReference>
<evidence type="ECO:0000313" key="4">
    <source>
        <dbReference type="EMBL" id="OHV45984.1"/>
    </source>
</evidence>
<feature type="domain" description="J" evidence="3">
    <location>
        <begin position="1"/>
        <end position="61"/>
    </location>
</feature>
<feature type="compositionally biased region" description="Low complexity" evidence="1">
    <location>
        <begin position="100"/>
        <end position="112"/>
    </location>
</feature>
<dbReference type="PANTHER" id="PTHR24074">
    <property type="entry name" value="CO-CHAPERONE PROTEIN DJLA"/>
    <property type="match status" value="1"/>
</dbReference>
<dbReference type="AlphaFoldDB" id="A0A1S1RMG1"/>
<gene>
    <name evidence="4" type="ORF">CC117_08940</name>
</gene>
<dbReference type="SUPFAM" id="SSF46565">
    <property type="entry name" value="Chaperone J-domain"/>
    <property type="match status" value="1"/>
</dbReference>
<feature type="transmembrane region" description="Helical" evidence="2">
    <location>
        <begin position="261"/>
        <end position="282"/>
    </location>
</feature>
<evidence type="ECO:0000313" key="5">
    <source>
        <dbReference type="Proteomes" id="UP000179627"/>
    </source>
</evidence>
<dbReference type="PRINTS" id="PR00625">
    <property type="entry name" value="JDOMAIN"/>
</dbReference>